<accession>A0A5M3TBW4</accession>
<evidence type="ECO:0000256" key="2">
    <source>
        <dbReference type="ARBA" id="ARBA00022851"/>
    </source>
</evidence>
<evidence type="ECO:0000313" key="4">
    <source>
        <dbReference type="Proteomes" id="UP000326169"/>
    </source>
</evidence>
<keyword evidence="2" id="KW-0480">Metal-thiolate cluster</keyword>
<dbReference type="GeneID" id="301683765"/>
<dbReference type="SUPFAM" id="SSF57868">
    <property type="entry name" value="Metallothionein"/>
    <property type="match status" value="1"/>
</dbReference>
<sequence>MTTVTQMKCACESCLCIVDTTKAIAKNGQYYCSEACANGHPNGDGCGHKGCNCHH</sequence>
<dbReference type="RefSeq" id="WP_006616223.1">
    <property type="nucleotide sequence ID" value="NZ_BIMW01000111.1"/>
</dbReference>
<organism evidence="3 4">
    <name type="scientific">Limnospira platensis NIES-46</name>
    <dbReference type="NCBI Taxonomy" id="1236695"/>
    <lineage>
        <taxon>Bacteria</taxon>
        <taxon>Bacillati</taxon>
        <taxon>Cyanobacteriota</taxon>
        <taxon>Cyanophyceae</taxon>
        <taxon>Oscillatoriophycideae</taxon>
        <taxon>Oscillatoriales</taxon>
        <taxon>Sirenicapillariaceae</taxon>
        <taxon>Limnospira</taxon>
    </lineage>
</organism>
<proteinExistence type="predicted"/>
<evidence type="ECO:0000313" key="3">
    <source>
        <dbReference type="EMBL" id="GCE94889.1"/>
    </source>
</evidence>
<dbReference type="Proteomes" id="UP000326169">
    <property type="component" value="Unassembled WGS sequence"/>
</dbReference>
<dbReference type="PRINTS" id="PR00859">
    <property type="entry name" value="MTPROKARYOTE"/>
</dbReference>
<name>A0A5M3TBW4_LIMPL</name>
<keyword evidence="4" id="KW-1185">Reference proteome</keyword>
<dbReference type="Gene3D" id="2.30.170.10">
    <property type="match status" value="1"/>
</dbReference>
<dbReference type="InterPro" id="IPR017854">
    <property type="entry name" value="Metalthion_dom_sf"/>
</dbReference>
<protein>
    <submittedName>
        <fullName evidence="3">Metallothionein</fullName>
    </submittedName>
</protein>
<dbReference type="Pfam" id="PF02069">
    <property type="entry name" value="Metallothio_Pro"/>
    <property type="match status" value="1"/>
</dbReference>
<evidence type="ECO:0000256" key="1">
    <source>
        <dbReference type="ARBA" id="ARBA00022723"/>
    </source>
</evidence>
<comment type="caution">
    <text evidence="3">The sequence shown here is derived from an EMBL/GenBank/DDBJ whole genome shotgun (WGS) entry which is preliminary data.</text>
</comment>
<dbReference type="InterPro" id="IPR000518">
    <property type="entry name" value="Metalthion_fam14_prok"/>
</dbReference>
<reference evidence="3 4" key="1">
    <citation type="journal article" date="2019" name="J Genomics">
        <title>The Draft Genome of a Hydrogen-producing Cyanobacterium, Arthrospira platensis NIES-46.</title>
        <authorList>
            <person name="Suzuki S."/>
            <person name="Yamaguchi H."/>
            <person name="Kawachi M."/>
        </authorList>
    </citation>
    <scope>NUCLEOTIDE SEQUENCE [LARGE SCALE GENOMIC DNA]</scope>
    <source>
        <strain evidence="3 4">NIES-46</strain>
    </source>
</reference>
<gene>
    <name evidence="3" type="ORF">NIES46_29490</name>
</gene>
<dbReference type="EMBL" id="BIMW01000111">
    <property type="protein sequence ID" value="GCE94889.1"/>
    <property type="molecule type" value="Genomic_DNA"/>
</dbReference>
<keyword evidence="1" id="KW-0479">Metal-binding</keyword>